<gene>
    <name evidence="7" type="ORF">SAMN04487968_102348</name>
</gene>
<reference evidence="7 8" key="1">
    <citation type="submission" date="2016-10" db="EMBL/GenBank/DDBJ databases">
        <authorList>
            <person name="de Groot N.N."/>
        </authorList>
    </citation>
    <scope>NUCLEOTIDE SEQUENCE [LARGE SCALE GENOMIC DNA]</scope>
    <source>
        <strain evidence="7 8">CGMCC 1.7056</strain>
    </source>
</reference>
<dbReference type="STRING" id="574651.SAMN04487968_102348"/>
<keyword evidence="8" id="KW-1185">Reference proteome</keyword>
<dbReference type="InterPro" id="IPR052156">
    <property type="entry name" value="BCAA_Transport_ATP-bd_LivF"/>
</dbReference>
<keyword evidence="4 7" id="KW-0067">ATP-binding</keyword>
<dbReference type="Proteomes" id="UP000198832">
    <property type="component" value="Unassembled WGS sequence"/>
</dbReference>
<dbReference type="InterPro" id="IPR003439">
    <property type="entry name" value="ABC_transporter-like_ATP-bd"/>
</dbReference>
<dbReference type="AlphaFoldDB" id="A0A1I1F8A3"/>
<organism evidence="7 8">
    <name type="scientific">Nocardioides terrae</name>
    <dbReference type="NCBI Taxonomy" id="574651"/>
    <lineage>
        <taxon>Bacteria</taxon>
        <taxon>Bacillati</taxon>
        <taxon>Actinomycetota</taxon>
        <taxon>Actinomycetes</taxon>
        <taxon>Propionibacteriales</taxon>
        <taxon>Nocardioidaceae</taxon>
        <taxon>Nocardioides</taxon>
    </lineage>
</organism>
<protein>
    <submittedName>
        <fullName evidence="7">Amino acid/amide ABC transporter ATP-binding protein 2, HAAT family (TC 3.A.1.4.-)</fullName>
    </submittedName>
</protein>
<dbReference type="SUPFAM" id="SSF52540">
    <property type="entry name" value="P-loop containing nucleoside triphosphate hydrolases"/>
    <property type="match status" value="1"/>
</dbReference>
<sequence length="235" mass="24847">MLEVSDLVVSYGEAAAVRGVSMRVAAGTTVSLIGSNGSGKTTLVKALMGLQRVNAGTIRVAGEDVTRRPAADRPSLGVAVVPEGRRLFPAMTVRDNVLMGVHDRAARRRVRDPLARVFDLFPVLASRQRQLAGTMSGGEQQMVALGRALASEPRLLILDEPSLGLAPVIVDQMFETIGRIAAAGVTVLLAEQNMQRALELSDHGYVLADGLVVMDAPAAELLTSEGVRHAYLGEA</sequence>
<dbReference type="PROSITE" id="PS00211">
    <property type="entry name" value="ABC_TRANSPORTER_1"/>
    <property type="match status" value="1"/>
</dbReference>
<dbReference type="CDD" id="cd03224">
    <property type="entry name" value="ABC_TM1139_LivF_branched"/>
    <property type="match status" value="1"/>
</dbReference>
<dbReference type="RefSeq" id="WP_245750128.1">
    <property type="nucleotide sequence ID" value="NZ_FOLB01000002.1"/>
</dbReference>
<dbReference type="SMART" id="SM00382">
    <property type="entry name" value="AAA"/>
    <property type="match status" value="1"/>
</dbReference>
<dbReference type="InterPro" id="IPR027417">
    <property type="entry name" value="P-loop_NTPase"/>
</dbReference>
<dbReference type="GO" id="GO:0015658">
    <property type="term" value="F:branched-chain amino acid transmembrane transporter activity"/>
    <property type="evidence" value="ECO:0007669"/>
    <property type="project" value="TreeGrafter"/>
</dbReference>
<dbReference type="Gene3D" id="3.40.50.300">
    <property type="entry name" value="P-loop containing nucleotide triphosphate hydrolases"/>
    <property type="match status" value="1"/>
</dbReference>
<name>A0A1I1F8A3_9ACTN</name>
<keyword evidence="3" id="KW-0547">Nucleotide-binding</keyword>
<dbReference type="Pfam" id="PF00005">
    <property type="entry name" value="ABC_tran"/>
    <property type="match status" value="1"/>
</dbReference>
<dbReference type="InterPro" id="IPR017871">
    <property type="entry name" value="ABC_transporter-like_CS"/>
</dbReference>
<keyword evidence="5" id="KW-0029">Amino-acid transport</keyword>
<evidence type="ECO:0000313" key="7">
    <source>
        <dbReference type="EMBL" id="SFB93310.1"/>
    </source>
</evidence>
<evidence type="ECO:0000313" key="8">
    <source>
        <dbReference type="Proteomes" id="UP000198832"/>
    </source>
</evidence>
<dbReference type="PANTHER" id="PTHR43820:SF4">
    <property type="entry name" value="HIGH-AFFINITY BRANCHED-CHAIN AMINO ACID TRANSPORT ATP-BINDING PROTEIN LIVF"/>
    <property type="match status" value="1"/>
</dbReference>
<dbReference type="GO" id="GO:0015807">
    <property type="term" value="P:L-amino acid transport"/>
    <property type="evidence" value="ECO:0007669"/>
    <property type="project" value="TreeGrafter"/>
</dbReference>
<accession>A0A1I1F8A3</accession>
<dbReference type="GO" id="GO:0016887">
    <property type="term" value="F:ATP hydrolysis activity"/>
    <property type="evidence" value="ECO:0007669"/>
    <property type="project" value="InterPro"/>
</dbReference>
<feature type="domain" description="ABC transporter" evidence="6">
    <location>
        <begin position="2"/>
        <end position="234"/>
    </location>
</feature>
<dbReference type="EMBL" id="FOLB01000002">
    <property type="protein sequence ID" value="SFB93310.1"/>
    <property type="molecule type" value="Genomic_DNA"/>
</dbReference>
<evidence type="ECO:0000256" key="1">
    <source>
        <dbReference type="ARBA" id="ARBA00005417"/>
    </source>
</evidence>
<evidence type="ECO:0000259" key="6">
    <source>
        <dbReference type="PROSITE" id="PS50893"/>
    </source>
</evidence>
<keyword evidence="2" id="KW-0813">Transport</keyword>
<evidence type="ECO:0000256" key="5">
    <source>
        <dbReference type="ARBA" id="ARBA00022970"/>
    </source>
</evidence>
<dbReference type="GO" id="GO:0005524">
    <property type="term" value="F:ATP binding"/>
    <property type="evidence" value="ECO:0007669"/>
    <property type="project" value="UniProtKB-KW"/>
</dbReference>
<proteinExistence type="inferred from homology"/>
<dbReference type="InterPro" id="IPR003593">
    <property type="entry name" value="AAA+_ATPase"/>
</dbReference>
<evidence type="ECO:0000256" key="4">
    <source>
        <dbReference type="ARBA" id="ARBA00022840"/>
    </source>
</evidence>
<evidence type="ECO:0000256" key="3">
    <source>
        <dbReference type="ARBA" id="ARBA00022741"/>
    </source>
</evidence>
<dbReference type="PANTHER" id="PTHR43820">
    <property type="entry name" value="HIGH-AFFINITY BRANCHED-CHAIN AMINO ACID TRANSPORT ATP-BINDING PROTEIN LIVF"/>
    <property type="match status" value="1"/>
</dbReference>
<evidence type="ECO:0000256" key="2">
    <source>
        <dbReference type="ARBA" id="ARBA00022448"/>
    </source>
</evidence>
<comment type="similarity">
    <text evidence="1">Belongs to the ABC transporter superfamily.</text>
</comment>
<dbReference type="PROSITE" id="PS50893">
    <property type="entry name" value="ABC_TRANSPORTER_2"/>
    <property type="match status" value="1"/>
</dbReference>